<accession>A0AAN8EM16</accession>
<dbReference type="Gene3D" id="3.40.50.300">
    <property type="entry name" value="P-loop containing nucleotide triphosphate hydrolases"/>
    <property type="match status" value="1"/>
</dbReference>
<name>A0AAN8EM16_9EURO</name>
<evidence type="ECO:0000313" key="2">
    <source>
        <dbReference type="Proteomes" id="UP001316803"/>
    </source>
</evidence>
<evidence type="ECO:0000313" key="1">
    <source>
        <dbReference type="EMBL" id="KAK5947908.1"/>
    </source>
</evidence>
<dbReference type="PANTHER" id="PTHR48312:SF1">
    <property type="entry name" value="SULFOTRANSFERASE"/>
    <property type="match status" value="1"/>
</dbReference>
<gene>
    <name evidence="1" type="ORF">OHC33_011065</name>
</gene>
<dbReference type="AlphaFoldDB" id="A0AAN8EM16"/>
<proteinExistence type="predicted"/>
<dbReference type="EMBL" id="JAKLMC020000059">
    <property type="protein sequence ID" value="KAK5947908.1"/>
    <property type="molecule type" value="Genomic_DNA"/>
</dbReference>
<comment type="caution">
    <text evidence="1">The sequence shown here is derived from an EMBL/GenBank/DDBJ whole genome shotgun (WGS) entry which is preliminary data.</text>
</comment>
<keyword evidence="2" id="KW-1185">Reference proteome</keyword>
<dbReference type="InterPro" id="IPR027417">
    <property type="entry name" value="P-loop_NTPase"/>
</dbReference>
<dbReference type="PANTHER" id="PTHR48312">
    <property type="match status" value="1"/>
</dbReference>
<dbReference type="Proteomes" id="UP001316803">
    <property type="component" value="Unassembled WGS sequence"/>
</dbReference>
<evidence type="ECO:0008006" key="3">
    <source>
        <dbReference type="Google" id="ProtNLM"/>
    </source>
</evidence>
<reference evidence="1 2" key="1">
    <citation type="submission" date="2022-12" db="EMBL/GenBank/DDBJ databases">
        <title>Genomic features and morphological characterization of a novel Knufia sp. strain isolated from spacecraft assembly facility.</title>
        <authorList>
            <person name="Teixeira M."/>
            <person name="Chander A.M."/>
            <person name="Stajich J.E."/>
            <person name="Venkateswaran K."/>
        </authorList>
    </citation>
    <scope>NUCLEOTIDE SEQUENCE [LARGE SCALE GENOMIC DNA]</scope>
    <source>
        <strain evidence="1 2">FJI-L2-BK-P2</strain>
    </source>
</reference>
<protein>
    <recommendedName>
        <fullName evidence="3">Sulfotransferase</fullName>
    </recommendedName>
</protein>
<sequence>MSAQTNGQDHGKPRRVILLSIPRSASHLLMRMLTLDHQPTFASHPPEGQDYFFMPAARIQMQLAQFKQDQHELTSEDKASLMEIYQSCASNMESFLNTAAAQGKSSFFKEHVALIKTPTNPTLFPDNFLLDLTPTFLIRHPAFSFASLYRVFMGVESTRELFGEHRLAVYQDLLSLRPVRNLYDWYRSQYEALGQRNGTEESDASMLPIVLDASDVIQHPKVVWEYAKLIGLNTTKVRSEWNAFTPEQFAAQPNEMVKVFARTLTTSTGLVKERAPVDVDIEVEAKKWREQWGEEVAKMLEDAVKEAMPDYEYLVSKRLRPS</sequence>
<organism evidence="1 2">
    <name type="scientific">Knufia fluminis</name>
    <dbReference type="NCBI Taxonomy" id="191047"/>
    <lineage>
        <taxon>Eukaryota</taxon>
        <taxon>Fungi</taxon>
        <taxon>Dikarya</taxon>
        <taxon>Ascomycota</taxon>
        <taxon>Pezizomycotina</taxon>
        <taxon>Eurotiomycetes</taxon>
        <taxon>Chaetothyriomycetidae</taxon>
        <taxon>Chaetothyriales</taxon>
        <taxon>Trichomeriaceae</taxon>
        <taxon>Knufia</taxon>
    </lineage>
</organism>
<dbReference type="SUPFAM" id="SSF52540">
    <property type="entry name" value="P-loop containing nucleoside triphosphate hydrolases"/>
    <property type="match status" value="1"/>
</dbReference>